<name>A0A1H8KB17_9PROT</name>
<proteinExistence type="predicted"/>
<reference evidence="2 3" key="1">
    <citation type="submission" date="2016-10" db="EMBL/GenBank/DDBJ databases">
        <authorList>
            <person name="de Groot N.N."/>
        </authorList>
    </citation>
    <scope>NUCLEOTIDE SEQUENCE [LARGE SCALE GENOMIC DNA]</scope>
    <source>
        <strain evidence="2 3">Nl18</strain>
    </source>
</reference>
<evidence type="ECO:0000313" key="3">
    <source>
        <dbReference type="Proteomes" id="UP000183898"/>
    </source>
</evidence>
<protein>
    <submittedName>
        <fullName evidence="2">Glycosyltransferase involved in cell wall bisynthesis</fullName>
    </submittedName>
</protein>
<dbReference type="GO" id="GO:0016740">
    <property type="term" value="F:transferase activity"/>
    <property type="evidence" value="ECO:0007669"/>
    <property type="project" value="UniProtKB-KW"/>
</dbReference>
<dbReference type="Pfam" id="PF00535">
    <property type="entry name" value="Glycos_transf_2"/>
    <property type="match status" value="1"/>
</dbReference>
<keyword evidence="2" id="KW-0808">Transferase</keyword>
<evidence type="ECO:0000259" key="1">
    <source>
        <dbReference type="Pfam" id="PF00535"/>
    </source>
</evidence>
<dbReference type="Proteomes" id="UP000183898">
    <property type="component" value="Unassembled WGS sequence"/>
</dbReference>
<gene>
    <name evidence="2" type="ORF">SAMN05216404_10885</name>
</gene>
<evidence type="ECO:0000313" key="2">
    <source>
        <dbReference type="EMBL" id="SEN90114.1"/>
    </source>
</evidence>
<sequence>MPTLSGTLSFSHVQHIAPLQYRGGQRVVRNHIFRYSIRQQILNIYLFARGISMKIVYPILPKLHELIFVKLAPFLKKKLLQSFLFSFDSKKLYQNNHWSARDFQPKVSIIVPNYNHADFLRQRLSSIYQQRYSNIEIILLDDASTDGSQDILEEYRKRHPKVTKCAFNKENSGSAFNQWQRGFDLATGDLVWIAESDDYCSENFLEELIKYFVNQAVMLAYCRSVFIEGSSAKPVWSIEEYLAEVDANLWRKPFVMSAHHLVNKAWAIKNIVPNVSSAVFRHPGKLELLGDNIWKQMRICGDWIFYLHLVRGGLIAYTPKAINYYRLHENNTSRNTYSSDIYYHEHELVANELLSLYRVDKDVFERQKQVLQSQWRTFRTDYSEVSFGNCYSFERIRRLAVSRKPNVLMASFALTAGGGETFPIKLANMLKATGYGVTFLNCGRAPTEAGVRGMLRKDIPLLEVDSLEKLETIFDDMGIEIIHSHHGWVDANICHFLKPDSNAKLIVTTHGMYETVPPVELAQVLPLLKKRVSKFVYLSDKNLAPFISHGFDTDGFVRIDNAVDISPIMPVPRSELGVPEDAFLICVVSRAIPEKGWKEGIEAVKLARKISGKDIHLLLIGAGPEYDRLRPVVKDSFIHFLGFRPNTRDYFATSDLGFLPSRFTGESFPLVLIECLHSNRPMLASNVGEIKKMLATGKGTAGTVFNLENQDIPIAGVAETIAAYAEKTDFYLGHLLSVPEAAQKFDPAIMLRRYEKVYLEVFDGTFGSEGNTAEVKKRDRY</sequence>
<dbReference type="PANTHER" id="PTHR43685:SF11">
    <property type="entry name" value="GLYCOSYLTRANSFERASE TAGX-RELATED"/>
    <property type="match status" value="1"/>
</dbReference>
<dbReference type="PANTHER" id="PTHR43685">
    <property type="entry name" value="GLYCOSYLTRANSFERASE"/>
    <property type="match status" value="1"/>
</dbReference>
<dbReference type="Gene3D" id="3.40.50.2000">
    <property type="entry name" value="Glycogen Phosphorylase B"/>
    <property type="match status" value="2"/>
</dbReference>
<dbReference type="EMBL" id="FOCT01000008">
    <property type="protein sequence ID" value="SEN90114.1"/>
    <property type="molecule type" value="Genomic_DNA"/>
</dbReference>
<feature type="domain" description="Glycosyltransferase 2-like" evidence="1">
    <location>
        <begin position="108"/>
        <end position="237"/>
    </location>
</feature>
<organism evidence="2 3">
    <name type="scientific">Nitrosospira multiformis</name>
    <dbReference type="NCBI Taxonomy" id="1231"/>
    <lineage>
        <taxon>Bacteria</taxon>
        <taxon>Pseudomonadati</taxon>
        <taxon>Pseudomonadota</taxon>
        <taxon>Betaproteobacteria</taxon>
        <taxon>Nitrosomonadales</taxon>
        <taxon>Nitrosomonadaceae</taxon>
        <taxon>Nitrosospira</taxon>
    </lineage>
</organism>
<dbReference type="Pfam" id="PF13692">
    <property type="entry name" value="Glyco_trans_1_4"/>
    <property type="match status" value="1"/>
</dbReference>
<dbReference type="SUPFAM" id="SSF53756">
    <property type="entry name" value="UDP-Glycosyltransferase/glycogen phosphorylase"/>
    <property type="match status" value="1"/>
</dbReference>
<dbReference type="InterPro" id="IPR001173">
    <property type="entry name" value="Glyco_trans_2-like"/>
</dbReference>
<dbReference type="InterPro" id="IPR050834">
    <property type="entry name" value="Glycosyltransf_2"/>
</dbReference>
<dbReference type="Gene3D" id="3.90.550.10">
    <property type="entry name" value="Spore Coat Polysaccharide Biosynthesis Protein SpsA, Chain A"/>
    <property type="match status" value="1"/>
</dbReference>
<dbReference type="CDD" id="cd00761">
    <property type="entry name" value="Glyco_tranf_GTA_type"/>
    <property type="match status" value="1"/>
</dbReference>
<accession>A0A1H8KB17</accession>
<dbReference type="InterPro" id="IPR029044">
    <property type="entry name" value="Nucleotide-diphossugar_trans"/>
</dbReference>
<dbReference type="CDD" id="cd03801">
    <property type="entry name" value="GT4_PimA-like"/>
    <property type="match status" value="1"/>
</dbReference>
<dbReference type="SUPFAM" id="SSF53448">
    <property type="entry name" value="Nucleotide-diphospho-sugar transferases"/>
    <property type="match status" value="1"/>
</dbReference>
<dbReference type="AlphaFoldDB" id="A0A1H8KB17"/>